<reference evidence="1 2" key="1">
    <citation type="journal article" date="2020" name="ISME J.">
        <title>Comparative genomics reveals insights into cyanobacterial evolution and habitat adaptation.</title>
        <authorList>
            <person name="Chen M.Y."/>
            <person name="Teng W.K."/>
            <person name="Zhao L."/>
            <person name="Hu C.X."/>
            <person name="Zhou Y.K."/>
            <person name="Han B.P."/>
            <person name="Song L.R."/>
            <person name="Shu W.S."/>
        </authorList>
    </citation>
    <scope>NUCLEOTIDE SEQUENCE [LARGE SCALE GENOMIC DNA]</scope>
    <source>
        <strain evidence="1 2">FACHB-248</strain>
    </source>
</reference>
<evidence type="ECO:0000313" key="2">
    <source>
        <dbReference type="Proteomes" id="UP000660380"/>
    </source>
</evidence>
<comment type="caution">
    <text evidence="1">The sequence shown here is derived from an EMBL/GenBank/DDBJ whole genome shotgun (WGS) entry which is preliminary data.</text>
</comment>
<sequence length="113" mass="12929">MQFSQILKAILVVFAVLILQLFGDINVLPAQADTVKTPEAKYYNAQPTEKDKELIDNAKKNLEDIGENIREKLNLDEPLPESTKEFLNSSENKVDEVVNLLTRESRGYYEENK</sequence>
<evidence type="ECO:0000313" key="1">
    <source>
        <dbReference type="EMBL" id="MBD2607950.1"/>
    </source>
</evidence>
<dbReference type="Proteomes" id="UP000660380">
    <property type="component" value="Unassembled WGS sequence"/>
</dbReference>
<evidence type="ECO:0008006" key="3">
    <source>
        <dbReference type="Google" id="ProtNLM"/>
    </source>
</evidence>
<gene>
    <name evidence="1" type="ORF">H6G81_26390</name>
</gene>
<proteinExistence type="predicted"/>
<protein>
    <recommendedName>
        <fullName evidence="3">Secreted protein</fullName>
    </recommendedName>
</protein>
<organism evidence="1 2">
    <name type="scientific">Scytonema hofmannii FACHB-248</name>
    <dbReference type="NCBI Taxonomy" id="1842502"/>
    <lineage>
        <taxon>Bacteria</taxon>
        <taxon>Bacillati</taxon>
        <taxon>Cyanobacteriota</taxon>
        <taxon>Cyanophyceae</taxon>
        <taxon>Nostocales</taxon>
        <taxon>Scytonemataceae</taxon>
        <taxon>Scytonema</taxon>
    </lineage>
</organism>
<dbReference type="EMBL" id="JACJTA010000078">
    <property type="protein sequence ID" value="MBD2607950.1"/>
    <property type="molecule type" value="Genomic_DNA"/>
</dbReference>
<keyword evidence="2" id="KW-1185">Reference proteome</keyword>
<accession>A0ABR8GWP7</accession>
<name>A0ABR8GWP7_9CYAN</name>